<sequence length="461" mass="49508">QLHPGDTTACNSRPVQARGGNAAVGSYAPAPAQTRHDLQRTAMASLASSMGTLAVSQQHKHQRSPVAAAVLSQPTLLGSSATMPAPYRGMDPAAVTNSSATLVRAHPGAMAAAVASAPALPPTAEGGGVPMWGRINANAFTAYQHQVAVPKSSLRGAKHALVIGINYYEMEYSQTSNINNAHSMRDLLVAKYGYREQNVVLLSDAHESERLHPTHHNITTAIRRMMREVRANDSVFFYYCGFGRLPVQVQDKRTETLAAIRRLRSDYILPSDFEAAGAIDAAYLHKTLVQALPRSARLTALFNCIISETGLGVPYKYSSTTGTPVLTNAIAGGNLFEAGVKAGHAGTASYGDLSQRLETVLKQQQAGGDALDRIRQSSGDIIVFGWDRDYANPKHKRYLSHTPSNQLGTYWAAAMENAVASRGVPTFGAILGYLRTTTDELAMLPFVACGRKIAMDDEFVI</sequence>
<comment type="caution">
    <text evidence="1">The sequence shown here is derived from an EMBL/GenBank/DDBJ whole genome shotgun (WGS) entry which is preliminary data.</text>
</comment>
<keyword evidence="2" id="KW-1185">Reference proteome</keyword>
<organism evidence="1 2">
    <name type="scientific">Coemansia nantahalensis</name>
    <dbReference type="NCBI Taxonomy" id="2789366"/>
    <lineage>
        <taxon>Eukaryota</taxon>
        <taxon>Fungi</taxon>
        <taxon>Fungi incertae sedis</taxon>
        <taxon>Zoopagomycota</taxon>
        <taxon>Kickxellomycotina</taxon>
        <taxon>Kickxellomycetes</taxon>
        <taxon>Kickxellales</taxon>
        <taxon>Kickxellaceae</taxon>
        <taxon>Coemansia</taxon>
    </lineage>
</organism>
<gene>
    <name evidence="1" type="primary">MCA1_1</name>
    <name evidence="1" type="ORF">IWQ57_000669</name>
</gene>
<proteinExistence type="predicted"/>
<reference evidence="1" key="1">
    <citation type="submission" date="2022-07" db="EMBL/GenBank/DDBJ databases">
        <title>Phylogenomic reconstructions and comparative analyses of Kickxellomycotina fungi.</title>
        <authorList>
            <person name="Reynolds N.K."/>
            <person name="Stajich J.E."/>
            <person name="Barry K."/>
            <person name="Grigoriev I.V."/>
            <person name="Crous P."/>
            <person name="Smith M.E."/>
        </authorList>
    </citation>
    <scope>NUCLEOTIDE SEQUENCE</scope>
    <source>
        <strain evidence="1">CBS 109366</strain>
    </source>
</reference>
<protein>
    <submittedName>
        <fullName evidence="1">Ca(2+)-dependent cysteine protease</fullName>
    </submittedName>
</protein>
<dbReference type="EMBL" id="JANBUJ010000065">
    <property type="protein sequence ID" value="KAJ2774795.1"/>
    <property type="molecule type" value="Genomic_DNA"/>
</dbReference>
<keyword evidence="1" id="KW-0378">Hydrolase</keyword>
<accession>A0ACC1K733</accession>
<dbReference type="Proteomes" id="UP001140234">
    <property type="component" value="Unassembled WGS sequence"/>
</dbReference>
<evidence type="ECO:0000313" key="1">
    <source>
        <dbReference type="EMBL" id="KAJ2774795.1"/>
    </source>
</evidence>
<feature type="non-terminal residue" evidence="1">
    <location>
        <position position="1"/>
    </location>
</feature>
<name>A0ACC1K733_9FUNG</name>
<keyword evidence="1" id="KW-0645">Protease</keyword>
<evidence type="ECO:0000313" key="2">
    <source>
        <dbReference type="Proteomes" id="UP001140234"/>
    </source>
</evidence>